<dbReference type="GO" id="GO:0003677">
    <property type="term" value="F:DNA binding"/>
    <property type="evidence" value="ECO:0007669"/>
    <property type="project" value="UniProtKB-UniRule"/>
</dbReference>
<dbReference type="InterPro" id="IPR050342">
    <property type="entry name" value="HMGB"/>
</dbReference>
<feature type="domain" description="HMG box" evidence="6">
    <location>
        <begin position="235"/>
        <end position="301"/>
    </location>
</feature>
<dbReference type="SMART" id="SM00398">
    <property type="entry name" value="HMG"/>
    <property type="match status" value="2"/>
</dbReference>
<accession>A0AAE0LVG0</accession>
<dbReference type="Pfam" id="PF00505">
    <property type="entry name" value="HMG_box"/>
    <property type="match status" value="1"/>
</dbReference>
<feature type="compositionally biased region" description="Basic residues" evidence="5">
    <location>
        <begin position="69"/>
        <end position="96"/>
    </location>
</feature>
<sequence>MLSAFGRVAARQAYVASSLSIRSASRLAAPVIPSGFRVVAVFTRGFAAAGAPKKTATKAKTSAAPKKTTAAKKPAKTTTKKTATKKAAKPKAKAAKKPTGGRAKKPLTDEEKAKKKLRALKQKALLKEQPAKLPVAPWAIFVTNNLKEVLNKDPKPEFAEAMRQLAAEYKALPQQEKEKLDQEGQKNRTANEVTLKNWIDSRTAQDIRGANVARSTLKRMHSVSVKPTLPDPRFPKRPMTPYIAFIKARYAAHAFEDLSNPARVSKLSAEWNNLGAQERKEYEGIAATDSARFKTEMDAYRETAQEK</sequence>
<reference evidence="7" key="2">
    <citation type="submission" date="2023-06" db="EMBL/GenBank/DDBJ databases">
        <authorList>
            <consortium name="Lawrence Berkeley National Laboratory"/>
            <person name="Haridas S."/>
            <person name="Hensen N."/>
            <person name="Bonometti L."/>
            <person name="Westerberg I."/>
            <person name="Brannstrom I.O."/>
            <person name="Guillou S."/>
            <person name="Cros-Aarteil S."/>
            <person name="Calhoun S."/>
            <person name="Kuo A."/>
            <person name="Mondo S."/>
            <person name="Pangilinan J."/>
            <person name="Riley R."/>
            <person name="Labutti K."/>
            <person name="Andreopoulos B."/>
            <person name="Lipzen A."/>
            <person name="Chen C."/>
            <person name="Yanf M."/>
            <person name="Daum C."/>
            <person name="Ng V."/>
            <person name="Clum A."/>
            <person name="Steindorff A."/>
            <person name="Ohm R."/>
            <person name="Martin F."/>
            <person name="Silar P."/>
            <person name="Natvig D."/>
            <person name="Lalanne C."/>
            <person name="Gautier V."/>
            <person name="Ament-Velasquez S.L."/>
            <person name="Kruys A."/>
            <person name="Hutchinson M.I."/>
            <person name="Powell A.J."/>
            <person name="Barry K."/>
            <person name="Miller A.N."/>
            <person name="Grigoriev I.V."/>
            <person name="Debuchy R."/>
            <person name="Gladieux P."/>
            <person name="Thoren M.H."/>
            <person name="Johannesson H."/>
        </authorList>
    </citation>
    <scope>NUCLEOTIDE SEQUENCE</scope>
    <source>
        <strain evidence="7">CBS 168.71</strain>
    </source>
</reference>
<dbReference type="AlphaFoldDB" id="A0AAE0LVG0"/>
<dbReference type="EMBL" id="JAUEPN010000002">
    <property type="protein sequence ID" value="KAK3299027.1"/>
    <property type="molecule type" value="Genomic_DNA"/>
</dbReference>
<keyword evidence="3 4" id="KW-0539">Nucleus</keyword>
<feature type="compositionally biased region" description="Low complexity" evidence="5">
    <location>
        <begin position="53"/>
        <end position="68"/>
    </location>
</feature>
<feature type="region of interest" description="Disordered" evidence="5">
    <location>
        <begin position="53"/>
        <end position="112"/>
    </location>
</feature>
<protein>
    <recommendedName>
        <fullName evidence="6">HMG box domain-containing protein</fullName>
    </recommendedName>
</protein>
<evidence type="ECO:0000313" key="8">
    <source>
        <dbReference type="Proteomes" id="UP001278766"/>
    </source>
</evidence>
<gene>
    <name evidence="7" type="ORF">B0H64DRAFT_386902</name>
</gene>
<name>A0AAE0LVG0_9PEZI</name>
<evidence type="ECO:0000259" key="6">
    <source>
        <dbReference type="PROSITE" id="PS50118"/>
    </source>
</evidence>
<comment type="subcellular location">
    <subcellularLocation>
        <location evidence="1">Nucleus</location>
    </subcellularLocation>
</comment>
<dbReference type="PROSITE" id="PS50118">
    <property type="entry name" value="HMG_BOX_2"/>
    <property type="match status" value="2"/>
</dbReference>
<keyword evidence="8" id="KW-1185">Reference proteome</keyword>
<dbReference type="PANTHER" id="PTHR48112:SF32">
    <property type="entry name" value="HIGH MOBILITY GROUP PROTEIN B3"/>
    <property type="match status" value="1"/>
</dbReference>
<dbReference type="InterPro" id="IPR009071">
    <property type="entry name" value="HMG_box_dom"/>
</dbReference>
<dbReference type="Gene3D" id="1.10.30.10">
    <property type="entry name" value="High mobility group box domain"/>
    <property type="match status" value="2"/>
</dbReference>
<evidence type="ECO:0000256" key="4">
    <source>
        <dbReference type="PROSITE-ProRule" id="PRU00267"/>
    </source>
</evidence>
<evidence type="ECO:0000256" key="2">
    <source>
        <dbReference type="ARBA" id="ARBA00023125"/>
    </source>
</evidence>
<comment type="caution">
    <text evidence="7">The sequence shown here is derived from an EMBL/GenBank/DDBJ whole genome shotgun (WGS) entry which is preliminary data.</text>
</comment>
<organism evidence="7 8">
    <name type="scientific">Chaetomium fimeti</name>
    <dbReference type="NCBI Taxonomy" id="1854472"/>
    <lineage>
        <taxon>Eukaryota</taxon>
        <taxon>Fungi</taxon>
        <taxon>Dikarya</taxon>
        <taxon>Ascomycota</taxon>
        <taxon>Pezizomycotina</taxon>
        <taxon>Sordariomycetes</taxon>
        <taxon>Sordariomycetidae</taxon>
        <taxon>Sordariales</taxon>
        <taxon>Chaetomiaceae</taxon>
        <taxon>Chaetomium</taxon>
    </lineage>
</organism>
<feature type="DNA-binding region" description="HMG box" evidence="4">
    <location>
        <begin position="235"/>
        <end position="301"/>
    </location>
</feature>
<dbReference type="GeneID" id="87840128"/>
<dbReference type="Proteomes" id="UP001278766">
    <property type="component" value="Unassembled WGS sequence"/>
</dbReference>
<reference evidence="7" key="1">
    <citation type="journal article" date="2023" name="Mol. Phylogenet. Evol.">
        <title>Genome-scale phylogeny and comparative genomics of the fungal order Sordariales.</title>
        <authorList>
            <person name="Hensen N."/>
            <person name="Bonometti L."/>
            <person name="Westerberg I."/>
            <person name="Brannstrom I.O."/>
            <person name="Guillou S."/>
            <person name="Cros-Aarteil S."/>
            <person name="Calhoun S."/>
            <person name="Haridas S."/>
            <person name="Kuo A."/>
            <person name="Mondo S."/>
            <person name="Pangilinan J."/>
            <person name="Riley R."/>
            <person name="LaButti K."/>
            <person name="Andreopoulos B."/>
            <person name="Lipzen A."/>
            <person name="Chen C."/>
            <person name="Yan M."/>
            <person name="Daum C."/>
            <person name="Ng V."/>
            <person name="Clum A."/>
            <person name="Steindorff A."/>
            <person name="Ohm R.A."/>
            <person name="Martin F."/>
            <person name="Silar P."/>
            <person name="Natvig D.O."/>
            <person name="Lalanne C."/>
            <person name="Gautier V."/>
            <person name="Ament-Velasquez S.L."/>
            <person name="Kruys A."/>
            <person name="Hutchinson M.I."/>
            <person name="Powell A.J."/>
            <person name="Barry K."/>
            <person name="Miller A.N."/>
            <person name="Grigoriev I.V."/>
            <person name="Debuchy R."/>
            <person name="Gladieux P."/>
            <person name="Hiltunen Thoren M."/>
            <person name="Johannesson H."/>
        </authorList>
    </citation>
    <scope>NUCLEOTIDE SEQUENCE</scope>
    <source>
        <strain evidence="7">CBS 168.71</strain>
    </source>
</reference>
<evidence type="ECO:0000256" key="3">
    <source>
        <dbReference type="ARBA" id="ARBA00023242"/>
    </source>
</evidence>
<dbReference type="GO" id="GO:0005634">
    <property type="term" value="C:nucleus"/>
    <property type="evidence" value="ECO:0007669"/>
    <property type="project" value="UniProtKB-SubCell"/>
</dbReference>
<feature type="DNA-binding region" description="HMG box" evidence="4">
    <location>
        <begin position="131"/>
        <end position="199"/>
    </location>
</feature>
<feature type="domain" description="HMG box" evidence="6">
    <location>
        <begin position="131"/>
        <end position="199"/>
    </location>
</feature>
<evidence type="ECO:0000256" key="1">
    <source>
        <dbReference type="ARBA" id="ARBA00004123"/>
    </source>
</evidence>
<dbReference type="CDD" id="cd00084">
    <property type="entry name" value="HMG-box_SF"/>
    <property type="match status" value="2"/>
</dbReference>
<dbReference type="SUPFAM" id="SSF47095">
    <property type="entry name" value="HMG-box"/>
    <property type="match status" value="2"/>
</dbReference>
<proteinExistence type="predicted"/>
<evidence type="ECO:0000256" key="5">
    <source>
        <dbReference type="SAM" id="MobiDB-lite"/>
    </source>
</evidence>
<dbReference type="PANTHER" id="PTHR48112">
    <property type="entry name" value="HIGH MOBILITY GROUP PROTEIN DSP1"/>
    <property type="match status" value="1"/>
</dbReference>
<evidence type="ECO:0000313" key="7">
    <source>
        <dbReference type="EMBL" id="KAK3299027.1"/>
    </source>
</evidence>
<keyword evidence="2 4" id="KW-0238">DNA-binding</keyword>
<dbReference type="InterPro" id="IPR036910">
    <property type="entry name" value="HMG_box_dom_sf"/>
</dbReference>
<dbReference type="RefSeq" id="XP_062662541.1">
    <property type="nucleotide sequence ID" value="XM_062803180.1"/>
</dbReference>